<gene>
    <name evidence="7" type="ORF">AUJ73_04750</name>
</gene>
<keyword evidence="2 5" id="KW-0812">Transmembrane</keyword>
<accession>A0A1J4TQF1</accession>
<evidence type="ECO:0000313" key="8">
    <source>
        <dbReference type="Proteomes" id="UP000183120"/>
    </source>
</evidence>
<comment type="caution">
    <text evidence="7">The sequence shown here is derived from an EMBL/GenBank/DDBJ whole genome shotgun (WGS) entry which is preliminary data.</text>
</comment>
<reference evidence="7 8" key="1">
    <citation type="journal article" date="2016" name="Environ. Microbiol.">
        <title>Genomic resolution of a cold subsurface aquifer community provides metabolic insights for novel microbes adapted to high CO concentrations.</title>
        <authorList>
            <person name="Probst A.J."/>
            <person name="Castelle C.J."/>
            <person name="Singh A."/>
            <person name="Brown C.T."/>
            <person name="Anantharaman K."/>
            <person name="Sharon I."/>
            <person name="Hug L.A."/>
            <person name="Burstein D."/>
            <person name="Emerson J.B."/>
            <person name="Thomas B.C."/>
            <person name="Banfield J.F."/>
        </authorList>
    </citation>
    <scope>NUCLEOTIDE SEQUENCE [LARGE SCALE GENOMIC DNA]</scope>
    <source>
        <strain evidence="7">CG1_02_37_22</strain>
    </source>
</reference>
<dbReference type="InterPro" id="IPR006977">
    <property type="entry name" value="Yip1_dom"/>
</dbReference>
<feature type="domain" description="Yip1" evidence="6">
    <location>
        <begin position="16"/>
        <end position="184"/>
    </location>
</feature>
<evidence type="ECO:0000313" key="7">
    <source>
        <dbReference type="EMBL" id="OIO12909.1"/>
    </source>
</evidence>
<feature type="transmembrane region" description="Helical" evidence="5">
    <location>
        <begin position="168"/>
        <end position="189"/>
    </location>
</feature>
<dbReference type="AlphaFoldDB" id="A0A1J4TQF1"/>
<comment type="subcellular location">
    <subcellularLocation>
        <location evidence="1">Membrane</location>
        <topology evidence="1">Multi-pass membrane protein</topology>
    </subcellularLocation>
</comment>
<dbReference type="GO" id="GO:0016020">
    <property type="term" value="C:membrane"/>
    <property type="evidence" value="ECO:0007669"/>
    <property type="project" value="UniProtKB-SubCell"/>
</dbReference>
<evidence type="ECO:0000256" key="3">
    <source>
        <dbReference type="ARBA" id="ARBA00022989"/>
    </source>
</evidence>
<dbReference type="EMBL" id="MNUY01000075">
    <property type="protein sequence ID" value="OIO12909.1"/>
    <property type="molecule type" value="Genomic_DNA"/>
</dbReference>
<feature type="transmembrane region" description="Helical" evidence="5">
    <location>
        <begin position="96"/>
        <end position="121"/>
    </location>
</feature>
<evidence type="ECO:0000256" key="1">
    <source>
        <dbReference type="ARBA" id="ARBA00004141"/>
    </source>
</evidence>
<name>A0A1J4TQF1_9BACT</name>
<feature type="transmembrane region" description="Helical" evidence="5">
    <location>
        <begin position="133"/>
        <end position="156"/>
    </location>
</feature>
<proteinExistence type="predicted"/>
<evidence type="ECO:0000256" key="4">
    <source>
        <dbReference type="ARBA" id="ARBA00023136"/>
    </source>
</evidence>
<evidence type="ECO:0000259" key="6">
    <source>
        <dbReference type="Pfam" id="PF04893"/>
    </source>
</evidence>
<dbReference type="Proteomes" id="UP000183120">
    <property type="component" value="Unassembled WGS sequence"/>
</dbReference>
<dbReference type="STRING" id="1805209.AUJ73_04750"/>
<evidence type="ECO:0000256" key="5">
    <source>
        <dbReference type="SAM" id="Phobius"/>
    </source>
</evidence>
<keyword evidence="4 5" id="KW-0472">Membrane</keyword>
<protein>
    <recommendedName>
        <fullName evidence="6">Yip1 domain-containing protein</fullName>
    </recommendedName>
</protein>
<organism evidence="7 8">
    <name type="scientific">Candidatus Gottesmanbacteria bacterium CG1_02_37_22</name>
    <dbReference type="NCBI Taxonomy" id="1805209"/>
    <lineage>
        <taxon>Bacteria</taxon>
        <taxon>Candidatus Gottesmaniibacteriota</taxon>
    </lineage>
</organism>
<feature type="transmembrane region" description="Helical" evidence="5">
    <location>
        <begin position="32"/>
        <end position="52"/>
    </location>
</feature>
<feature type="transmembrane region" description="Helical" evidence="5">
    <location>
        <begin position="64"/>
        <end position="84"/>
    </location>
</feature>
<keyword evidence="3 5" id="KW-1133">Transmembrane helix</keyword>
<evidence type="ECO:0000256" key="2">
    <source>
        <dbReference type="ARBA" id="ARBA00022692"/>
    </source>
</evidence>
<dbReference type="Pfam" id="PF04893">
    <property type="entry name" value="Yip1"/>
    <property type="match status" value="1"/>
</dbReference>
<sequence length="197" mass="22581">MSFVKNTYGCINKPYITCRKLADDKADIRQTVFIFLLVLGYFILASLLRTGIRNPYLLTLKFSSLFWTAVIGFAFMVVVLYVLGKIVGSKSSYKSLVILWAYSLLPTLTWFAVTSIFYIIFPPPRTASFLGKLYTLIYIAFSISILTWKLILYYLTLRFGLKLDLIKITAVSLIVLPLIIFYAVITYKIGIFRIPFI</sequence>